<protein>
    <submittedName>
        <fullName evidence="2">Uncharacterized protein</fullName>
    </submittedName>
</protein>
<organism evidence="2 3">
    <name type="scientific">Chlamydomonas incerta</name>
    <dbReference type="NCBI Taxonomy" id="51695"/>
    <lineage>
        <taxon>Eukaryota</taxon>
        <taxon>Viridiplantae</taxon>
        <taxon>Chlorophyta</taxon>
        <taxon>core chlorophytes</taxon>
        <taxon>Chlorophyceae</taxon>
        <taxon>CS clade</taxon>
        <taxon>Chlamydomonadales</taxon>
        <taxon>Chlamydomonadaceae</taxon>
        <taxon>Chlamydomonas</taxon>
    </lineage>
</organism>
<keyword evidence="3" id="KW-1185">Reference proteome</keyword>
<dbReference type="OrthoDB" id="5282002at2759"/>
<dbReference type="EMBL" id="JAEHOC010000044">
    <property type="protein sequence ID" value="KAG2427000.1"/>
    <property type="molecule type" value="Genomic_DNA"/>
</dbReference>
<evidence type="ECO:0000313" key="3">
    <source>
        <dbReference type="Proteomes" id="UP000650467"/>
    </source>
</evidence>
<accession>A0A835VT94</accession>
<dbReference type="Proteomes" id="UP000650467">
    <property type="component" value="Unassembled WGS sequence"/>
</dbReference>
<evidence type="ECO:0000256" key="1">
    <source>
        <dbReference type="SAM" id="MobiDB-lite"/>
    </source>
</evidence>
<evidence type="ECO:0000313" key="2">
    <source>
        <dbReference type="EMBL" id="KAG2427000.1"/>
    </source>
</evidence>
<feature type="region of interest" description="Disordered" evidence="1">
    <location>
        <begin position="196"/>
        <end position="217"/>
    </location>
</feature>
<dbReference type="PANTHER" id="PTHR47570:SF1">
    <property type="entry name" value="ZINC ION BINDING PROTEIN"/>
    <property type="match status" value="1"/>
</dbReference>
<reference evidence="2" key="1">
    <citation type="journal article" date="2020" name="bioRxiv">
        <title>Comparative genomics of Chlamydomonas.</title>
        <authorList>
            <person name="Craig R.J."/>
            <person name="Hasan A.R."/>
            <person name="Ness R.W."/>
            <person name="Keightley P.D."/>
        </authorList>
    </citation>
    <scope>NUCLEOTIDE SEQUENCE</scope>
    <source>
        <strain evidence="2">SAG 7.73</strain>
    </source>
</reference>
<proteinExistence type="predicted"/>
<dbReference type="PANTHER" id="PTHR47570">
    <property type="entry name" value="ZINC ION BINDING PROTEIN"/>
    <property type="match status" value="1"/>
</dbReference>
<comment type="caution">
    <text evidence="2">The sequence shown here is derived from an EMBL/GenBank/DDBJ whole genome shotgun (WGS) entry which is preliminary data.</text>
</comment>
<name>A0A835VT94_CHLIN</name>
<feature type="region of interest" description="Disordered" evidence="1">
    <location>
        <begin position="54"/>
        <end position="122"/>
    </location>
</feature>
<gene>
    <name evidence="2" type="ORF">HXX76_012784</name>
</gene>
<dbReference type="AlphaFoldDB" id="A0A835VT94"/>
<sequence>MSDWRSYYQWAGLPLASPVALLLHFPLTLLRALSLADARTGGLLLGANQGCSSGHSRGKELHDSRQPLVQVKGDGGLGGRSAKRPRFAADQGDEHAHGEPQQLAEQEAHRAPAVHSGNSSLPGSCAAAADATRIAVDVLYLGPQAELDCLDCFAALLPLLPRACTLRVRMVGPNVPPDWHGAEVAYDSSSIHGAGITGTPTEAADGLAGTRNLPATK</sequence>